<evidence type="ECO:0000313" key="2">
    <source>
        <dbReference type="Proteomes" id="UP000007755"/>
    </source>
</evidence>
<gene>
    <name evidence="1" type="ORF">G5I_00012</name>
</gene>
<organism evidence="2">
    <name type="scientific">Acromyrmex echinatior</name>
    <name type="common">Panamanian leafcutter ant</name>
    <name type="synonym">Acromyrmex octospinosus echinatior</name>
    <dbReference type="NCBI Taxonomy" id="103372"/>
    <lineage>
        <taxon>Eukaryota</taxon>
        <taxon>Metazoa</taxon>
        <taxon>Ecdysozoa</taxon>
        <taxon>Arthropoda</taxon>
        <taxon>Hexapoda</taxon>
        <taxon>Insecta</taxon>
        <taxon>Pterygota</taxon>
        <taxon>Neoptera</taxon>
        <taxon>Endopterygota</taxon>
        <taxon>Hymenoptera</taxon>
        <taxon>Apocrita</taxon>
        <taxon>Aculeata</taxon>
        <taxon>Formicoidea</taxon>
        <taxon>Formicidae</taxon>
        <taxon>Myrmicinae</taxon>
        <taxon>Acromyrmex</taxon>
    </lineage>
</organism>
<dbReference type="Proteomes" id="UP000007755">
    <property type="component" value="Unassembled WGS sequence"/>
</dbReference>
<keyword evidence="2" id="KW-1185">Reference proteome</keyword>
<accession>F4W3R5</accession>
<dbReference type="EMBL" id="GL887119">
    <property type="protein sequence ID" value="EGI71158.1"/>
    <property type="molecule type" value="Genomic_DNA"/>
</dbReference>
<proteinExistence type="predicted"/>
<dbReference type="InParanoid" id="F4W3R5"/>
<protein>
    <submittedName>
        <fullName evidence="1">Uncharacterized protein</fullName>
    </submittedName>
</protein>
<reference evidence="1" key="1">
    <citation type="submission" date="2011-02" db="EMBL/GenBank/DDBJ databases">
        <title>The genome of the leaf-cutting ant Acromyrmex echinatior suggests key adaptations to social evolution and fungus farming.</title>
        <authorList>
            <person name="Nygaard S."/>
            <person name="Zhang G."/>
        </authorList>
    </citation>
    <scope>NUCLEOTIDE SEQUENCE</scope>
</reference>
<sequence>MYDDIRDLGGWSVDLKSGVETQTGSSLGYDDLTDDLNRYRGNRSAHGQLPILSHGNHRGGSDLIAACWLGAFGPNG</sequence>
<dbReference type="AlphaFoldDB" id="F4W3R5"/>
<name>F4W3R5_ACREC</name>
<evidence type="ECO:0000313" key="1">
    <source>
        <dbReference type="EMBL" id="EGI71158.1"/>
    </source>
</evidence>